<feature type="domain" description="HTH tetR-type" evidence="5">
    <location>
        <begin position="6"/>
        <end position="66"/>
    </location>
</feature>
<dbReference type="Gene3D" id="1.10.357.10">
    <property type="entry name" value="Tetracycline Repressor, domain 2"/>
    <property type="match status" value="1"/>
</dbReference>
<comment type="caution">
    <text evidence="6">The sequence shown here is derived from an EMBL/GenBank/DDBJ whole genome shotgun (WGS) entry which is preliminary data.</text>
</comment>
<dbReference type="Pfam" id="PF00440">
    <property type="entry name" value="TetR_N"/>
    <property type="match status" value="1"/>
</dbReference>
<dbReference type="PROSITE" id="PS50977">
    <property type="entry name" value="HTH_TETR_2"/>
    <property type="match status" value="1"/>
</dbReference>
<dbReference type="AlphaFoldDB" id="A0A3N1P6L9"/>
<keyword evidence="2 4" id="KW-0238">DNA-binding</keyword>
<sequence length="200" mass="21382">MARSTLFNRQQALDDAMALFWQKGFYATSMKDLEKTLDMRPGSIYATFGSKEGLFQEALARYAELGAGELEKSLAAGGDPLHGLAEHVRRLGCLGDAGLPSCACMLVKSLLELGEGEAASRALAEHCLADIEARFAAAFAEAKALGPLTDDAEPALLASRLQVAIMGLRSYAQRRHDPKLLKTLAEDLAAQIEGMRVAAA</sequence>
<evidence type="ECO:0000256" key="3">
    <source>
        <dbReference type="ARBA" id="ARBA00023163"/>
    </source>
</evidence>
<gene>
    <name evidence="6" type="ORF">EDC28_104301</name>
</gene>
<feature type="DNA-binding region" description="H-T-H motif" evidence="4">
    <location>
        <begin position="29"/>
        <end position="48"/>
    </location>
</feature>
<protein>
    <submittedName>
        <fullName evidence="6">TetR family transcriptional regulator</fullName>
    </submittedName>
</protein>
<evidence type="ECO:0000313" key="7">
    <source>
        <dbReference type="Proteomes" id="UP000268033"/>
    </source>
</evidence>
<dbReference type="InterPro" id="IPR036271">
    <property type="entry name" value="Tet_transcr_reg_TetR-rel_C_sf"/>
</dbReference>
<dbReference type="InterPro" id="IPR001647">
    <property type="entry name" value="HTH_TetR"/>
</dbReference>
<dbReference type="RefSeq" id="WP_123421431.1">
    <property type="nucleotide sequence ID" value="NZ_RJUL01000004.1"/>
</dbReference>
<dbReference type="InterPro" id="IPR009057">
    <property type="entry name" value="Homeodomain-like_sf"/>
</dbReference>
<reference evidence="6 7" key="1">
    <citation type="submission" date="2018-11" db="EMBL/GenBank/DDBJ databases">
        <title>Genomic Encyclopedia of Type Strains, Phase IV (KMG-IV): sequencing the most valuable type-strain genomes for metagenomic binning, comparative biology and taxonomic classification.</title>
        <authorList>
            <person name="Goeker M."/>
        </authorList>
    </citation>
    <scope>NUCLEOTIDE SEQUENCE [LARGE SCALE GENOMIC DNA]</scope>
    <source>
        <strain evidence="6 7">DSM 21945</strain>
    </source>
</reference>
<keyword evidence="7" id="KW-1185">Reference proteome</keyword>
<evidence type="ECO:0000256" key="2">
    <source>
        <dbReference type="ARBA" id="ARBA00023125"/>
    </source>
</evidence>
<dbReference type="SUPFAM" id="SSF48498">
    <property type="entry name" value="Tetracyclin repressor-like, C-terminal domain"/>
    <property type="match status" value="1"/>
</dbReference>
<keyword evidence="1" id="KW-0805">Transcription regulation</keyword>
<dbReference type="PANTHER" id="PTHR47506">
    <property type="entry name" value="TRANSCRIPTIONAL REGULATORY PROTEIN"/>
    <property type="match status" value="1"/>
</dbReference>
<proteinExistence type="predicted"/>
<name>A0A3N1P6L9_9GAMM</name>
<dbReference type="Proteomes" id="UP000268033">
    <property type="component" value="Unassembled WGS sequence"/>
</dbReference>
<dbReference type="STRING" id="584787.GCA_001247655_01207"/>
<accession>A0A3N1P6L9</accession>
<evidence type="ECO:0000259" key="5">
    <source>
        <dbReference type="PROSITE" id="PS50977"/>
    </source>
</evidence>
<evidence type="ECO:0000256" key="4">
    <source>
        <dbReference type="PROSITE-ProRule" id="PRU00335"/>
    </source>
</evidence>
<keyword evidence="3" id="KW-0804">Transcription</keyword>
<evidence type="ECO:0000256" key="1">
    <source>
        <dbReference type="ARBA" id="ARBA00023015"/>
    </source>
</evidence>
<dbReference type="Gene3D" id="1.10.10.60">
    <property type="entry name" value="Homeodomain-like"/>
    <property type="match status" value="1"/>
</dbReference>
<dbReference type="PANTHER" id="PTHR47506:SF10">
    <property type="entry name" value="TRANSCRIPTIONAL REGULATORY PROTEIN"/>
    <property type="match status" value="1"/>
</dbReference>
<evidence type="ECO:0000313" key="6">
    <source>
        <dbReference type="EMBL" id="ROQ27644.1"/>
    </source>
</evidence>
<organism evidence="6 7">
    <name type="scientific">Gallaecimonas pentaromativorans</name>
    <dbReference type="NCBI Taxonomy" id="584787"/>
    <lineage>
        <taxon>Bacteria</taxon>
        <taxon>Pseudomonadati</taxon>
        <taxon>Pseudomonadota</taxon>
        <taxon>Gammaproteobacteria</taxon>
        <taxon>Enterobacterales</taxon>
        <taxon>Gallaecimonadaceae</taxon>
        <taxon>Gallaecimonas</taxon>
    </lineage>
</organism>
<dbReference type="SUPFAM" id="SSF46689">
    <property type="entry name" value="Homeodomain-like"/>
    <property type="match status" value="1"/>
</dbReference>
<dbReference type="GO" id="GO:0003677">
    <property type="term" value="F:DNA binding"/>
    <property type="evidence" value="ECO:0007669"/>
    <property type="project" value="UniProtKB-UniRule"/>
</dbReference>
<dbReference type="EMBL" id="RJUL01000004">
    <property type="protein sequence ID" value="ROQ27644.1"/>
    <property type="molecule type" value="Genomic_DNA"/>
</dbReference>